<dbReference type="InterPro" id="IPR032319">
    <property type="entry name" value="CLP1_P"/>
</dbReference>
<keyword evidence="7" id="KW-0808">Transferase</keyword>
<feature type="region of interest" description="Disordered" evidence="12">
    <location>
        <begin position="689"/>
        <end position="727"/>
    </location>
</feature>
<evidence type="ECO:0000256" key="5">
    <source>
        <dbReference type="ARBA" id="ARBA00019824"/>
    </source>
</evidence>
<gene>
    <name evidence="14" type="ORF">BN1723_010856</name>
</gene>
<protein>
    <recommendedName>
        <fullName evidence="5">Polynucleotide 5'-hydroxyl-kinase GRC3</fullName>
    </recommendedName>
    <alternativeName>
        <fullName evidence="4">Polynucleotide 5'-hydroxyl-kinase grc3</fullName>
    </alternativeName>
</protein>
<keyword evidence="9" id="KW-0418">Kinase</keyword>
<reference evidence="15" key="1">
    <citation type="submission" date="2015-05" db="EMBL/GenBank/DDBJ databases">
        <authorList>
            <person name="Fogelqvist Johan"/>
        </authorList>
    </citation>
    <scope>NUCLEOTIDE SEQUENCE [LARGE SCALE GENOMIC DNA]</scope>
</reference>
<evidence type="ECO:0000256" key="3">
    <source>
        <dbReference type="ARBA" id="ARBA00011003"/>
    </source>
</evidence>
<accession>A0A0G4L1S4</accession>
<evidence type="ECO:0000256" key="2">
    <source>
        <dbReference type="ARBA" id="ARBA00004604"/>
    </source>
</evidence>
<dbReference type="Proteomes" id="UP000045706">
    <property type="component" value="Unassembled WGS sequence"/>
</dbReference>
<evidence type="ECO:0000256" key="10">
    <source>
        <dbReference type="ARBA" id="ARBA00022840"/>
    </source>
</evidence>
<evidence type="ECO:0000256" key="1">
    <source>
        <dbReference type="ARBA" id="ARBA00003798"/>
    </source>
</evidence>
<dbReference type="AlphaFoldDB" id="A0A0G4L1S4"/>
<comment type="subcellular location">
    <subcellularLocation>
        <location evidence="2">Nucleus</location>
        <location evidence="2">Nucleolus</location>
    </subcellularLocation>
</comment>
<dbReference type="Pfam" id="PF16575">
    <property type="entry name" value="CLP1_P"/>
    <property type="match status" value="1"/>
</dbReference>
<organism evidence="14 15">
    <name type="scientific">Verticillium longisporum</name>
    <name type="common">Verticillium dahliae var. longisporum</name>
    <dbReference type="NCBI Taxonomy" id="100787"/>
    <lineage>
        <taxon>Eukaryota</taxon>
        <taxon>Fungi</taxon>
        <taxon>Dikarya</taxon>
        <taxon>Ascomycota</taxon>
        <taxon>Pezizomycotina</taxon>
        <taxon>Sordariomycetes</taxon>
        <taxon>Hypocreomycetidae</taxon>
        <taxon>Glomerellales</taxon>
        <taxon>Plectosphaerellaceae</taxon>
        <taxon>Verticillium</taxon>
    </lineage>
</organism>
<dbReference type="GO" id="GO:0000448">
    <property type="term" value="P:cleavage in ITS2 between 5.8S rRNA and LSU-rRNA of tricistronic rRNA transcript (SSU-rRNA, 5.8S rRNA, LSU-rRNA)"/>
    <property type="evidence" value="ECO:0007669"/>
    <property type="project" value="TreeGrafter"/>
</dbReference>
<evidence type="ECO:0000256" key="12">
    <source>
        <dbReference type="SAM" id="MobiDB-lite"/>
    </source>
</evidence>
<evidence type="ECO:0000313" key="15">
    <source>
        <dbReference type="Proteomes" id="UP000045706"/>
    </source>
</evidence>
<proteinExistence type="inferred from homology"/>
<comment type="function">
    <text evidence="1">Polynucleotide 5'-kinase involved in rRNA processing.</text>
</comment>
<keyword evidence="6" id="KW-0698">rRNA processing</keyword>
<dbReference type="PANTHER" id="PTHR12755">
    <property type="entry name" value="CLEAVAGE/POLYADENYLATION FACTOR IA SUBUNIT CLP1P"/>
    <property type="match status" value="1"/>
</dbReference>
<evidence type="ECO:0000313" key="14">
    <source>
        <dbReference type="EMBL" id="CRK15947.1"/>
    </source>
</evidence>
<comment type="similarity">
    <text evidence="3">Belongs to the Clp1 family. NOL9/GRC3 subfamily.</text>
</comment>
<evidence type="ECO:0000256" key="8">
    <source>
        <dbReference type="ARBA" id="ARBA00022741"/>
    </source>
</evidence>
<dbReference type="EMBL" id="CVQI01006557">
    <property type="protein sequence ID" value="CRK15947.1"/>
    <property type="molecule type" value="Genomic_DNA"/>
</dbReference>
<sequence>MSTPKRRKFESDDDVAPMSAFSLRRQLLAAKGTATTAVPSEPSSSASSPAPKSPISASAALPAGRRSARKQASLNATSPQPSPSPGGREATVIAQESQAKKPGPGTTLTTSDNGLPLAPVQQFSTFRPNKQNARKLAGGILQLRLSTSEVRPFIRDSNLWRLTWMQRFLVLGSFGIRVVSGEVTIAGATLNKTDNIIWAHAAHCHAIPVLRCSEDTKIELYPHPRANELRRLERLSPMFRSLWNEPSKPGTGAKSELASTFQIIGTAADAPKRAVIQDLVSHPAWNKTLAELAAKGGSKAPVIFLCGPKSSGKSTFGRILANRLLTSPSQRAKRPAVAILDLDPGQPEFSPAGTMSLVHVKTPNLGPSFTHAVPETTDASVIRCHATASISPAADPEHYVECAQDLFHHYQQSALRNRPLIINTPGWILGTGLDLLTELISKLAPTDVIYMSEDGPTESVDALRNTTRTNFTTLPSQQTEFTSRTAAHLRSMQTMSYFHSVRASTGQVAWNPAPLTSVPPLQVQYAEESPGFLAILSYESQPPANLLAEAINGSVLALVEIEDGKALRFLPEVDFKAFGDVSVDPETSMDVDDKPAATATGPHVSRSPEGIPFISNPTSQTLDPRYSQTLGLVLLRGIDVAKKSLQLLTPISMHAIEESRKAGRQLVLVHGRFDTPGWAYTEDSYSRTYSETAVDEKETEITEEDTDNDDSEAEPEDLGMAGDVAETPWVEVLRGNEKRPVGSRVWRVRRDLGKGGPGGD</sequence>
<dbReference type="PANTHER" id="PTHR12755:SF3">
    <property type="entry name" value="POLYNUCLEOTIDE 5'-HYDROXYL-KINASE NOL9"/>
    <property type="match status" value="1"/>
</dbReference>
<dbReference type="GO" id="GO:0005730">
    <property type="term" value="C:nucleolus"/>
    <property type="evidence" value="ECO:0007669"/>
    <property type="project" value="UniProtKB-SubCell"/>
</dbReference>
<dbReference type="FunFam" id="3.40.50.300:FF:001156">
    <property type="entry name" value="Polynucleotide 5-hydroxyl-kinase grc3"/>
    <property type="match status" value="1"/>
</dbReference>
<dbReference type="InterPro" id="IPR045116">
    <property type="entry name" value="Clp1/Grc3"/>
</dbReference>
<evidence type="ECO:0000256" key="4">
    <source>
        <dbReference type="ARBA" id="ARBA00018706"/>
    </source>
</evidence>
<name>A0A0G4L1S4_VERLO</name>
<dbReference type="Gene3D" id="3.40.50.300">
    <property type="entry name" value="P-loop containing nucleotide triphosphate hydrolases"/>
    <property type="match status" value="1"/>
</dbReference>
<feature type="compositionally biased region" description="Polar residues" evidence="12">
    <location>
        <begin position="70"/>
        <end position="79"/>
    </location>
</feature>
<feature type="compositionally biased region" description="Low complexity" evidence="12">
    <location>
        <begin position="39"/>
        <end position="63"/>
    </location>
</feature>
<dbReference type="SUPFAM" id="SSF52540">
    <property type="entry name" value="P-loop containing nucleoside triphosphate hydrolases"/>
    <property type="match status" value="1"/>
</dbReference>
<evidence type="ECO:0000259" key="13">
    <source>
        <dbReference type="Pfam" id="PF16575"/>
    </source>
</evidence>
<keyword evidence="11" id="KW-0539">Nucleus</keyword>
<feature type="region of interest" description="Disordered" evidence="12">
    <location>
        <begin position="586"/>
        <end position="620"/>
    </location>
</feature>
<evidence type="ECO:0000256" key="6">
    <source>
        <dbReference type="ARBA" id="ARBA00022552"/>
    </source>
</evidence>
<dbReference type="GO" id="GO:0051731">
    <property type="term" value="F:polynucleotide 5'-hydroxyl-kinase activity"/>
    <property type="evidence" value="ECO:0007669"/>
    <property type="project" value="InterPro"/>
</dbReference>
<evidence type="ECO:0000256" key="11">
    <source>
        <dbReference type="ARBA" id="ARBA00023242"/>
    </source>
</evidence>
<dbReference type="GO" id="GO:0005524">
    <property type="term" value="F:ATP binding"/>
    <property type="evidence" value="ECO:0007669"/>
    <property type="project" value="UniProtKB-KW"/>
</dbReference>
<keyword evidence="8" id="KW-0547">Nucleotide-binding</keyword>
<keyword evidence="10" id="KW-0067">ATP-binding</keyword>
<feature type="compositionally biased region" description="Acidic residues" evidence="12">
    <location>
        <begin position="701"/>
        <end position="717"/>
    </location>
</feature>
<dbReference type="InterPro" id="IPR027417">
    <property type="entry name" value="P-loop_NTPase"/>
</dbReference>
<feature type="region of interest" description="Disordered" evidence="12">
    <location>
        <begin position="31"/>
        <end position="91"/>
    </location>
</feature>
<evidence type="ECO:0000256" key="9">
    <source>
        <dbReference type="ARBA" id="ARBA00022777"/>
    </source>
</evidence>
<feature type="domain" description="Clp1 P-loop" evidence="13">
    <location>
        <begin position="307"/>
        <end position="500"/>
    </location>
</feature>
<evidence type="ECO:0000256" key="7">
    <source>
        <dbReference type="ARBA" id="ARBA00022679"/>
    </source>
</evidence>